<evidence type="ECO:0000313" key="2">
    <source>
        <dbReference type="EMBL" id="QDU34379.1"/>
    </source>
</evidence>
<evidence type="ECO:0000256" key="1">
    <source>
        <dbReference type="SAM" id="Phobius"/>
    </source>
</evidence>
<keyword evidence="3" id="KW-1185">Reference proteome</keyword>
<dbReference type="AlphaFoldDB" id="A0A517YVY5"/>
<sequence length="461" mass="49875">MIELICEHCGCGMRLPAMFRGQVVKCVRCWEEVRVSSREARAEANGGMSDGVAWMERVDGGQCVELLLEGQPESVHEWVAHEKRLCDTVEMLKEKCVDGSGETGMWDVRELAARETQGVEVGEVGQGAGETGLDLGMDANAEMHGVRVVGDGGHVVQQSGATPMGQSGAGQIRGEAWIGAVGELSEEEVAAEQVKTGVDGREEVVTRMIKREVAARREALGLKDMMKKHERPWGEGQGDDEDAVTHRVGWMTGIAGLLVAVVGGLIWAALVSVLGMRLGFVAIGIGLLVGWVMMKLSVGRHRDLGLSAAVLTMVFGVGAGKVGVGVFGLEKLVGGQVRGVMVDELYVEMAVVSQMVVDDQLDMANWDSVSDLEWGEPIEGRVSDVFYAKIREKVEGLDEQGRAGLVSEHWGGKQASRMELWDGVMATVWWDDVLWVLLCGGAAYWLCAGKRIREEEVEIVD</sequence>
<proteinExistence type="predicted"/>
<dbReference type="Proteomes" id="UP000317369">
    <property type="component" value="Chromosome"/>
</dbReference>
<name>A0A517YVY5_9BACT</name>
<accession>A0A517YVY5</accession>
<keyword evidence="1" id="KW-0812">Transmembrane</keyword>
<keyword evidence="1" id="KW-0472">Membrane</keyword>
<dbReference type="EMBL" id="CP036425">
    <property type="protein sequence ID" value="QDU34379.1"/>
    <property type="molecule type" value="Genomic_DNA"/>
</dbReference>
<feature type="transmembrane region" description="Helical" evidence="1">
    <location>
        <begin position="248"/>
        <end position="270"/>
    </location>
</feature>
<feature type="transmembrane region" description="Helical" evidence="1">
    <location>
        <begin position="276"/>
        <end position="294"/>
    </location>
</feature>
<feature type="transmembrane region" description="Helical" evidence="1">
    <location>
        <begin position="306"/>
        <end position="329"/>
    </location>
</feature>
<organism evidence="2 3">
    <name type="scientific">Poriferisphaera corsica</name>
    <dbReference type="NCBI Taxonomy" id="2528020"/>
    <lineage>
        <taxon>Bacteria</taxon>
        <taxon>Pseudomonadati</taxon>
        <taxon>Planctomycetota</taxon>
        <taxon>Phycisphaerae</taxon>
        <taxon>Phycisphaerales</taxon>
        <taxon>Phycisphaeraceae</taxon>
        <taxon>Poriferisphaera</taxon>
    </lineage>
</organism>
<dbReference type="KEGG" id="pcor:KS4_24470"/>
<reference evidence="2 3" key="1">
    <citation type="submission" date="2019-02" db="EMBL/GenBank/DDBJ databases">
        <title>Deep-cultivation of Planctomycetes and their phenomic and genomic characterization uncovers novel biology.</title>
        <authorList>
            <person name="Wiegand S."/>
            <person name="Jogler M."/>
            <person name="Boedeker C."/>
            <person name="Pinto D."/>
            <person name="Vollmers J."/>
            <person name="Rivas-Marin E."/>
            <person name="Kohn T."/>
            <person name="Peeters S.H."/>
            <person name="Heuer A."/>
            <person name="Rast P."/>
            <person name="Oberbeckmann S."/>
            <person name="Bunk B."/>
            <person name="Jeske O."/>
            <person name="Meyerdierks A."/>
            <person name="Storesund J.E."/>
            <person name="Kallscheuer N."/>
            <person name="Luecker S."/>
            <person name="Lage O.M."/>
            <person name="Pohl T."/>
            <person name="Merkel B.J."/>
            <person name="Hornburger P."/>
            <person name="Mueller R.-W."/>
            <person name="Bruemmer F."/>
            <person name="Labrenz M."/>
            <person name="Spormann A.M."/>
            <person name="Op den Camp H."/>
            <person name="Overmann J."/>
            <person name="Amann R."/>
            <person name="Jetten M.S.M."/>
            <person name="Mascher T."/>
            <person name="Medema M.H."/>
            <person name="Devos D.P."/>
            <person name="Kaster A.-K."/>
            <person name="Ovreas L."/>
            <person name="Rohde M."/>
            <person name="Galperin M.Y."/>
            <person name="Jogler C."/>
        </authorList>
    </citation>
    <scope>NUCLEOTIDE SEQUENCE [LARGE SCALE GENOMIC DNA]</scope>
    <source>
        <strain evidence="2 3">KS4</strain>
    </source>
</reference>
<evidence type="ECO:0000313" key="3">
    <source>
        <dbReference type="Proteomes" id="UP000317369"/>
    </source>
</evidence>
<dbReference type="RefSeq" id="WP_145078149.1">
    <property type="nucleotide sequence ID" value="NZ_CP036425.1"/>
</dbReference>
<gene>
    <name evidence="2" type="ORF">KS4_24470</name>
</gene>
<keyword evidence="1" id="KW-1133">Transmembrane helix</keyword>
<protein>
    <submittedName>
        <fullName evidence="2">Uncharacterized protein</fullName>
    </submittedName>
</protein>